<evidence type="ECO:0000256" key="6">
    <source>
        <dbReference type="SAM" id="Phobius"/>
    </source>
</evidence>
<keyword evidence="5 6" id="KW-0472">Membrane</keyword>
<dbReference type="PANTHER" id="PTHR33529">
    <property type="entry name" value="SLR0882 PROTEIN-RELATED"/>
    <property type="match status" value="1"/>
</dbReference>
<name>A0ABQ0QMD6_9PROT</name>
<evidence type="ECO:0000256" key="5">
    <source>
        <dbReference type="ARBA" id="ARBA00023136"/>
    </source>
</evidence>
<reference evidence="7 8" key="1">
    <citation type="submission" date="2013-04" db="EMBL/GenBank/DDBJ databases">
        <title>The genome sequencing project of 58 acetic acid bacteria.</title>
        <authorList>
            <person name="Okamoto-Kainuma A."/>
            <person name="Ishikawa M."/>
            <person name="Umino S."/>
            <person name="Koizumi Y."/>
            <person name="Shiwa Y."/>
            <person name="Yoshikawa H."/>
            <person name="Matsutani M."/>
            <person name="Matsushita K."/>
        </authorList>
    </citation>
    <scope>NUCLEOTIDE SEQUENCE [LARGE SCALE GENOMIC DNA]</scope>
    <source>
        <strain evidence="7 8">NBRC 106555</strain>
    </source>
</reference>
<evidence type="ECO:0000313" key="8">
    <source>
        <dbReference type="Proteomes" id="UP001062632"/>
    </source>
</evidence>
<dbReference type="NCBIfam" id="TIGR04407">
    <property type="entry name" value="LptF_YjgP"/>
    <property type="match status" value="1"/>
</dbReference>
<keyword evidence="4 6" id="KW-1133">Transmembrane helix</keyword>
<feature type="transmembrane region" description="Helical" evidence="6">
    <location>
        <begin position="70"/>
        <end position="92"/>
    </location>
</feature>
<dbReference type="Pfam" id="PF03739">
    <property type="entry name" value="LptF_LptG"/>
    <property type="match status" value="1"/>
</dbReference>
<protein>
    <submittedName>
        <fullName evidence="7">Transporter YjgP/YjgQ</fullName>
    </submittedName>
</protein>
<comment type="subcellular location">
    <subcellularLocation>
        <location evidence="1">Cell membrane</location>
        <topology evidence="1">Multi-pass membrane protein</topology>
    </subcellularLocation>
</comment>
<evidence type="ECO:0000256" key="2">
    <source>
        <dbReference type="ARBA" id="ARBA00022475"/>
    </source>
</evidence>
<evidence type="ECO:0000256" key="1">
    <source>
        <dbReference type="ARBA" id="ARBA00004651"/>
    </source>
</evidence>
<gene>
    <name evidence="7" type="ORF">AA106555_0186</name>
</gene>
<feature type="transmembrane region" description="Helical" evidence="6">
    <location>
        <begin position="21"/>
        <end position="50"/>
    </location>
</feature>
<dbReference type="InterPro" id="IPR005495">
    <property type="entry name" value="LptG/LptF_permease"/>
</dbReference>
<comment type="caution">
    <text evidence="7">The sequence shown here is derived from an EMBL/GenBank/DDBJ whole genome shotgun (WGS) entry which is preliminary data.</text>
</comment>
<proteinExistence type="predicted"/>
<feature type="transmembrane region" description="Helical" evidence="6">
    <location>
        <begin position="287"/>
        <end position="307"/>
    </location>
</feature>
<sequence length="381" mass="41915">MSMPTSKGTSLRYNPPLLDRYILRQLTVALCALSGGAVALIWLIQSLHFIPVIVQHGLSLTVFIELTGLLLPNLLTVILPISTFLVILFAYQRMAQDRELTVMRAAGLSPLELARPGILCASVVVVLGFILTLWLVPASDYAFRKKQIAITNRVAALLIEEGVFTQVGNNLTVYVRARDASGQLQGVLIEDDRDPQTHATILAERGAVIMVNDLPRVVLYNGSRQQIDHKTGRLNVLTFGRNTIELAAAKKSGHLDRTAEELSLPQLLDSKGRPEHTKFIAEATHRLTTPFSVFSYAMIALVAILRGTFSRHGNIMRPLTAVFTVVGLLALSLMLQNLASRTPGLTPLIWLESILPGAIGFFFLARKRDTLSLFPRRSGTH</sequence>
<evidence type="ECO:0000256" key="3">
    <source>
        <dbReference type="ARBA" id="ARBA00022692"/>
    </source>
</evidence>
<keyword evidence="2" id="KW-1003">Cell membrane</keyword>
<dbReference type="PANTHER" id="PTHR33529:SF6">
    <property type="entry name" value="YJGP_YJGQ FAMILY PERMEASE"/>
    <property type="match status" value="1"/>
</dbReference>
<accession>A0ABQ0QMD6</accession>
<evidence type="ECO:0000313" key="7">
    <source>
        <dbReference type="EMBL" id="GBR50368.1"/>
    </source>
</evidence>
<keyword evidence="8" id="KW-1185">Reference proteome</keyword>
<feature type="transmembrane region" description="Helical" evidence="6">
    <location>
        <begin position="345"/>
        <end position="365"/>
    </location>
</feature>
<dbReference type="Proteomes" id="UP001062632">
    <property type="component" value="Unassembled WGS sequence"/>
</dbReference>
<evidence type="ECO:0000256" key="4">
    <source>
        <dbReference type="ARBA" id="ARBA00022989"/>
    </source>
</evidence>
<dbReference type="InterPro" id="IPR030922">
    <property type="entry name" value="LptF"/>
</dbReference>
<feature type="transmembrane region" description="Helical" evidence="6">
    <location>
        <begin position="319"/>
        <end position="339"/>
    </location>
</feature>
<keyword evidence="3 6" id="KW-0812">Transmembrane</keyword>
<dbReference type="EMBL" id="BAQC01000003">
    <property type="protein sequence ID" value="GBR50368.1"/>
    <property type="molecule type" value="Genomic_DNA"/>
</dbReference>
<organism evidence="7 8">
    <name type="scientific">Neokomagataea thailandica NBRC 106555</name>
    <dbReference type="NCBI Taxonomy" id="1223520"/>
    <lineage>
        <taxon>Bacteria</taxon>
        <taxon>Pseudomonadati</taxon>
        <taxon>Pseudomonadota</taxon>
        <taxon>Alphaproteobacteria</taxon>
        <taxon>Acetobacterales</taxon>
        <taxon>Acetobacteraceae</taxon>
        <taxon>Neokomagataea</taxon>
    </lineage>
</organism>
<feature type="transmembrane region" description="Helical" evidence="6">
    <location>
        <begin position="113"/>
        <end position="136"/>
    </location>
</feature>